<dbReference type="SMART" id="SM00271">
    <property type="entry name" value="DnaJ"/>
    <property type="match status" value="1"/>
</dbReference>
<evidence type="ECO:0000256" key="1">
    <source>
        <dbReference type="SAM" id="Coils"/>
    </source>
</evidence>
<keyword evidence="4" id="KW-1185">Reference proteome</keyword>
<accession>A0A5R8K9C7</accession>
<evidence type="ECO:0000259" key="2">
    <source>
        <dbReference type="PROSITE" id="PS50076"/>
    </source>
</evidence>
<dbReference type="SUPFAM" id="SSF46565">
    <property type="entry name" value="Chaperone J-domain"/>
    <property type="match status" value="1"/>
</dbReference>
<dbReference type="EMBL" id="VAUV01000017">
    <property type="protein sequence ID" value="TLD68918.1"/>
    <property type="molecule type" value="Genomic_DNA"/>
</dbReference>
<evidence type="ECO:0000313" key="4">
    <source>
        <dbReference type="Proteomes" id="UP000306196"/>
    </source>
</evidence>
<dbReference type="CDD" id="cd06257">
    <property type="entry name" value="DnaJ"/>
    <property type="match status" value="1"/>
</dbReference>
<gene>
    <name evidence="3" type="ORF">FEM03_19850</name>
</gene>
<comment type="caution">
    <text evidence="3">The sequence shown here is derived from an EMBL/GenBank/DDBJ whole genome shotgun (WGS) entry which is preliminary data.</text>
</comment>
<dbReference type="InterPro" id="IPR036869">
    <property type="entry name" value="J_dom_sf"/>
</dbReference>
<name>A0A5R8K9C7_9BACT</name>
<sequence length="191" mass="21149">MMDGFQMLGLKRSASMDEEVLQQAYAKLSREEHPDHGGSDATAAAVNQAFETLRVPELRLKHLLELAGPEEVKAWRTVPLDDGMMTIFGRLGAMLQKASAMAVKLEGARSALVKALLADGVLKLRDELEQLGMEIAGKKEEMEAQLADLDGRLETGEQEAWKELASLQARFAYLGRWRGQIRESLLLLTVD</sequence>
<protein>
    <recommendedName>
        <fullName evidence="2">J domain-containing protein</fullName>
    </recommendedName>
</protein>
<reference evidence="3 4" key="1">
    <citation type="submission" date="2019-05" db="EMBL/GenBank/DDBJ databases">
        <title>Verrucobacter flavum gen. nov., sp. nov. a new member of the family Verrucomicrobiaceae.</title>
        <authorList>
            <person name="Szuroczki S."/>
            <person name="Abbaszade G."/>
            <person name="Szabo A."/>
            <person name="Felfoldi T."/>
            <person name="Schumann P."/>
            <person name="Boka K."/>
            <person name="Keki Z."/>
            <person name="Toumi M."/>
            <person name="Toth E."/>
        </authorList>
    </citation>
    <scope>NUCLEOTIDE SEQUENCE [LARGE SCALE GENOMIC DNA]</scope>
    <source>
        <strain evidence="3 4">MG-N-17</strain>
    </source>
</reference>
<dbReference type="AlphaFoldDB" id="A0A5R8K9C7"/>
<keyword evidence="1" id="KW-0175">Coiled coil</keyword>
<feature type="domain" description="J" evidence="2">
    <location>
        <begin position="3"/>
        <end position="68"/>
    </location>
</feature>
<proteinExistence type="predicted"/>
<evidence type="ECO:0000313" key="3">
    <source>
        <dbReference type="EMBL" id="TLD68918.1"/>
    </source>
</evidence>
<dbReference type="Proteomes" id="UP000306196">
    <property type="component" value="Unassembled WGS sequence"/>
</dbReference>
<dbReference type="InterPro" id="IPR001623">
    <property type="entry name" value="DnaJ_domain"/>
</dbReference>
<dbReference type="Pfam" id="PF00226">
    <property type="entry name" value="DnaJ"/>
    <property type="match status" value="1"/>
</dbReference>
<dbReference type="Gene3D" id="1.10.287.110">
    <property type="entry name" value="DnaJ domain"/>
    <property type="match status" value="1"/>
</dbReference>
<dbReference type="PROSITE" id="PS50076">
    <property type="entry name" value="DNAJ_2"/>
    <property type="match status" value="1"/>
</dbReference>
<feature type="coiled-coil region" evidence="1">
    <location>
        <begin position="121"/>
        <end position="159"/>
    </location>
</feature>
<organism evidence="3 4">
    <name type="scientific">Phragmitibacter flavus</name>
    <dbReference type="NCBI Taxonomy" id="2576071"/>
    <lineage>
        <taxon>Bacteria</taxon>
        <taxon>Pseudomonadati</taxon>
        <taxon>Verrucomicrobiota</taxon>
        <taxon>Verrucomicrobiia</taxon>
        <taxon>Verrucomicrobiales</taxon>
        <taxon>Verrucomicrobiaceae</taxon>
        <taxon>Phragmitibacter</taxon>
    </lineage>
</organism>